<dbReference type="eggNOG" id="KOG4197">
    <property type="taxonomic scope" value="Eukaryota"/>
</dbReference>
<dbReference type="Pfam" id="PF01535">
    <property type="entry name" value="PPR"/>
    <property type="match status" value="1"/>
</dbReference>
<accession>C1ED03</accession>
<dbReference type="PANTHER" id="PTHR47933">
    <property type="entry name" value="PENTATRICOPEPTIDE REPEAT-CONTAINING PROTEIN 1, MITOCHONDRIAL"/>
    <property type="match status" value="1"/>
</dbReference>
<dbReference type="EMBL" id="CP001329">
    <property type="protein sequence ID" value="ACO65670.1"/>
    <property type="molecule type" value="Genomic_DNA"/>
</dbReference>
<dbReference type="InterPro" id="IPR051240">
    <property type="entry name" value="Mito_RNA-Proc/Resp"/>
</dbReference>
<dbReference type="Pfam" id="PF13041">
    <property type="entry name" value="PPR_2"/>
    <property type="match status" value="2"/>
</dbReference>
<dbReference type="InterPro" id="IPR002885">
    <property type="entry name" value="PPR_rpt"/>
</dbReference>
<feature type="repeat" description="PPR" evidence="2">
    <location>
        <begin position="339"/>
        <end position="373"/>
    </location>
</feature>
<evidence type="ECO:0008006" key="6">
    <source>
        <dbReference type="Google" id="ProtNLM"/>
    </source>
</evidence>
<dbReference type="OrthoDB" id="42736at2759"/>
<dbReference type="InterPro" id="IPR011990">
    <property type="entry name" value="TPR-like_helical_dom_sf"/>
</dbReference>
<feature type="repeat" description="PPR" evidence="2">
    <location>
        <begin position="374"/>
        <end position="408"/>
    </location>
</feature>
<dbReference type="NCBIfam" id="TIGR00756">
    <property type="entry name" value="PPR"/>
    <property type="match status" value="3"/>
</dbReference>
<proteinExistence type="predicted"/>
<keyword evidence="1" id="KW-0677">Repeat</keyword>
<dbReference type="PROSITE" id="PS51375">
    <property type="entry name" value="PPR"/>
    <property type="match status" value="3"/>
</dbReference>
<reference evidence="4 5" key="1">
    <citation type="journal article" date="2009" name="Science">
        <title>Green evolution and dynamic adaptations revealed by genomes of the marine picoeukaryotes Micromonas.</title>
        <authorList>
            <person name="Worden A.Z."/>
            <person name="Lee J.H."/>
            <person name="Mock T."/>
            <person name="Rouze P."/>
            <person name="Simmons M.P."/>
            <person name="Aerts A.L."/>
            <person name="Allen A.E."/>
            <person name="Cuvelier M.L."/>
            <person name="Derelle E."/>
            <person name="Everett M.V."/>
            <person name="Foulon E."/>
            <person name="Grimwood J."/>
            <person name="Gundlach H."/>
            <person name="Henrissat B."/>
            <person name="Napoli C."/>
            <person name="McDonald S.M."/>
            <person name="Parker M.S."/>
            <person name="Rombauts S."/>
            <person name="Salamov A."/>
            <person name="Von Dassow P."/>
            <person name="Badger J.H."/>
            <person name="Coutinho P.M."/>
            <person name="Demir E."/>
            <person name="Dubchak I."/>
            <person name="Gentemann C."/>
            <person name="Eikrem W."/>
            <person name="Gready J.E."/>
            <person name="John U."/>
            <person name="Lanier W."/>
            <person name="Lindquist E.A."/>
            <person name="Lucas S."/>
            <person name="Mayer K.F."/>
            <person name="Moreau H."/>
            <person name="Not F."/>
            <person name="Otillar R."/>
            <person name="Panaud O."/>
            <person name="Pangilinan J."/>
            <person name="Paulsen I."/>
            <person name="Piegu B."/>
            <person name="Poliakov A."/>
            <person name="Robbens S."/>
            <person name="Schmutz J."/>
            <person name="Toulza E."/>
            <person name="Wyss T."/>
            <person name="Zelensky A."/>
            <person name="Zhou K."/>
            <person name="Armbrust E.V."/>
            <person name="Bhattacharya D."/>
            <person name="Goodenough U.W."/>
            <person name="Van de Peer Y."/>
            <person name="Grigoriev I.V."/>
        </authorList>
    </citation>
    <scope>NUCLEOTIDE SEQUENCE [LARGE SCALE GENOMIC DNA]</scope>
    <source>
        <strain evidence="5">RCC299 / NOUM17</strain>
    </source>
</reference>
<dbReference type="AlphaFoldDB" id="C1ED03"/>
<feature type="compositionally biased region" description="Low complexity" evidence="3">
    <location>
        <begin position="95"/>
        <end position="105"/>
    </location>
</feature>
<evidence type="ECO:0000313" key="4">
    <source>
        <dbReference type="EMBL" id="ACO65670.1"/>
    </source>
</evidence>
<dbReference type="GeneID" id="8246603"/>
<dbReference type="STRING" id="296587.C1ED03"/>
<dbReference type="RefSeq" id="XP_002504412.1">
    <property type="nucleotide sequence ID" value="XM_002504366.1"/>
</dbReference>
<keyword evidence="5" id="KW-1185">Reference proteome</keyword>
<evidence type="ECO:0000313" key="5">
    <source>
        <dbReference type="Proteomes" id="UP000002009"/>
    </source>
</evidence>
<dbReference type="PANTHER" id="PTHR47933:SF11">
    <property type="entry name" value="PENTATRICOPEPTIDE REPEAT-CONTAINING PROTEIN 2"/>
    <property type="match status" value="1"/>
</dbReference>
<feature type="region of interest" description="Disordered" evidence="3">
    <location>
        <begin position="85"/>
        <end position="105"/>
    </location>
</feature>
<gene>
    <name evidence="4" type="ORF">MICPUN_102475</name>
</gene>
<sequence length="549" mass="60032">MRPGERIVKAMEALPRASVAGIASAEGEDVARALRSPETYGRAYPAANVDAYVESNTAGKNTAGKNTAGTLADERADDAFGHVPAADVHRDSGSDESSSSSVGYRSVDEAVTKPDGVKVRFSAPTLNFAIKELGERGNFERAHALYLWMGMQKDERYVPNRYTLVALFGAASERGHAKIVTKVWRQRLLFDPDVINSEVASAAITALGRCENWPAAYQVWKDTASIGEPRNMFVYTAALTVLRESQRWEEAGDVFRAMRDEPGVNPDAITAGLTLAAFDGARRWREANALAKRLVDVYGVAMDEHLCHQVITIAGRAEDMAHARTQFNRMLESPGLVVTTYSYNCLLGGYARNGDWDGASDVARELKAAHLNADSYTYTHLVSAAERAGRYDAADDVWSEMLRSPNRAVRRPSTVMCGAYVHCLGCQGRWMEAREIVNEMRGRWNVSRNAAVYNALLGALVRADEVETALEVFEEMQTEDGVLPTEISFMLLVRACQECGMVNKARELSNVRDSLAEAGALENDFSKYDSHAGSSAQEVGRLAAGLPPV</sequence>
<evidence type="ECO:0000256" key="2">
    <source>
        <dbReference type="PROSITE-ProRule" id="PRU00708"/>
    </source>
</evidence>
<evidence type="ECO:0000256" key="3">
    <source>
        <dbReference type="SAM" id="MobiDB-lite"/>
    </source>
</evidence>
<dbReference type="OMA" id="CTEVYDE"/>
<organism evidence="4 5">
    <name type="scientific">Micromonas commoda (strain RCC299 / NOUM17 / CCMP2709)</name>
    <name type="common">Picoplanktonic green alga</name>
    <dbReference type="NCBI Taxonomy" id="296587"/>
    <lineage>
        <taxon>Eukaryota</taxon>
        <taxon>Viridiplantae</taxon>
        <taxon>Chlorophyta</taxon>
        <taxon>Mamiellophyceae</taxon>
        <taxon>Mamiellales</taxon>
        <taxon>Mamiellaceae</taxon>
        <taxon>Micromonas</taxon>
    </lineage>
</organism>
<evidence type="ECO:0000256" key="1">
    <source>
        <dbReference type="ARBA" id="ARBA00022737"/>
    </source>
</evidence>
<protein>
    <recommendedName>
        <fullName evidence="6">Pentacotripeptide-repeat region of PRORP domain-containing protein</fullName>
    </recommendedName>
</protein>
<dbReference type="KEGG" id="mis:MICPUN_102475"/>
<dbReference type="Gene3D" id="1.25.40.10">
    <property type="entry name" value="Tetratricopeptide repeat domain"/>
    <property type="match status" value="3"/>
</dbReference>
<name>C1ED03_MICCC</name>
<feature type="repeat" description="PPR" evidence="2">
    <location>
        <begin position="449"/>
        <end position="483"/>
    </location>
</feature>
<dbReference type="GO" id="GO:0003729">
    <property type="term" value="F:mRNA binding"/>
    <property type="evidence" value="ECO:0007669"/>
    <property type="project" value="TreeGrafter"/>
</dbReference>
<dbReference type="Proteomes" id="UP000002009">
    <property type="component" value="Chromosome 9"/>
</dbReference>
<dbReference type="InParanoid" id="C1ED03"/>